<organism evidence="1 2">
    <name type="scientific">Pleomorphomonas diazotrophica</name>
    <dbReference type="NCBI Taxonomy" id="1166257"/>
    <lineage>
        <taxon>Bacteria</taxon>
        <taxon>Pseudomonadati</taxon>
        <taxon>Pseudomonadota</taxon>
        <taxon>Alphaproteobacteria</taxon>
        <taxon>Hyphomicrobiales</taxon>
        <taxon>Pleomorphomonadaceae</taxon>
        <taxon>Pleomorphomonas</taxon>
    </lineage>
</organism>
<dbReference type="AlphaFoldDB" id="A0A1I4UWV1"/>
<evidence type="ECO:0000313" key="1">
    <source>
        <dbReference type="EMBL" id="PKR89749.1"/>
    </source>
</evidence>
<protein>
    <submittedName>
        <fullName evidence="1">Uncharacterized protein</fullName>
    </submittedName>
</protein>
<comment type="caution">
    <text evidence="1">The sequence shown here is derived from an EMBL/GenBank/DDBJ whole genome shotgun (WGS) entry which is preliminary data.</text>
</comment>
<accession>A0A1I4UWV1</accession>
<keyword evidence="2" id="KW-1185">Reference proteome</keyword>
<proteinExistence type="predicted"/>
<gene>
    <name evidence="1" type="ORF">CXZ10_07565</name>
</gene>
<dbReference type="OrthoDB" id="2989479at2"/>
<reference evidence="1 2" key="1">
    <citation type="submission" date="2017-12" db="EMBL/GenBank/DDBJ databases">
        <title>Anaerobic carbon monoxide metabolism by Pleomorphomonas carboxyditropha sp. nov., a new mesophilic hydrogenogenic carboxidotroph.</title>
        <authorList>
            <person name="Esquivel-Elizondo S."/>
            <person name="Krajmalnik-Brown R."/>
        </authorList>
    </citation>
    <scope>NUCLEOTIDE SEQUENCE [LARGE SCALE GENOMIC DNA]</scope>
    <source>
        <strain evidence="1 2">R5-392</strain>
    </source>
</reference>
<sequence>MADTVTLTISRDEAIVLHEWLARVVDDENAEGIEETLEDDAEVWALDAVLILLEQALDEPLSENFEKILKGARKRLKDANGPWPWDAGGEEQAP</sequence>
<dbReference type="EMBL" id="PJNW01000004">
    <property type="protein sequence ID" value="PKR89749.1"/>
    <property type="molecule type" value="Genomic_DNA"/>
</dbReference>
<name>A0A1I4UWV1_9HYPH</name>
<dbReference type="Proteomes" id="UP000233491">
    <property type="component" value="Unassembled WGS sequence"/>
</dbReference>
<evidence type="ECO:0000313" key="2">
    <source>
        <dbReference type="Proteomes" id="UP000233491"/>
    </source>
</evidence>
<dbReference type="RefSeq" id="WP_101288550.1">
    <property type="nucleotide sequence ID" value="NZ_FOUQ01000009.1"/>
</dbReference>